<dbReference type="SMART" id="SM01057">
    <property type="entry name" value="Carb_anhydrase"/>
    <property type="match status" value="1"/>
</dbReference>
<keyword evidence="4" id="KW-0456">Lyase</keyword>
<gene>
    <name evidence="8" type="ORF">g.36777</name>
    <name evidence="7" type="ORF">g.36778</name>
    <name evidence="6" type="ORF">g.36780</name>
</gene>
<dbReference type="GO" id="GO:0004089">
    <property type="term" value="F:carbonate dehydratase activity"/>
    <property type="evidence" value="ECO:0007669"/>
    <property type="project" value="UniProtKB-UniRule"/>
</dbReference>
<dbReference type="Gene3D" id="3.10.200.10">
    <property type="entry name" value="Alpha carbonic anhydrase"/>
    <property type="match status" value="1"/>
</dbReference>
<accession>A0A1B6CUQ3</accession>
<dbReference type="PANTHER" id="PTHR18952:SF137">
    <property type="entry name" value="CARBONIC ANHYDRASE"/>
    <property type="match status" value="1"/>
</dbReference>
<comment type="function">
    <text evidence="4">Reversible hydration of carbon dioxide.</text>
</comment>
<comment type="cofactor">
    <cofactor evidence="4">
        <name>Zn(2+)</name>
        <dbReference type="ChEBI" id="CHEBI:29105"/>
    </cofactor>
</comment>
<sequence>MKLLSIVLILVFDCTLVKCRRFTRDHFGYSQDLQRNWSITNTACAGHHQSPIHIDTQTAIPLAIPALEFVGYHNLVPRPISITNNGHSVDLKPYHVPTQINSPQIFGGLLPNRYFFDSLHYHWGKRNNRGSEHVINSVRFAMEMHIIHRNEKYESVAEALKHEDGLVVLAFFFQIREKDNNELNPILKELPILTPEGSTVYMHESFTLASLISKSTDIFYTYRGSLTTPPCSEAVTWIIFPDPLPVSYTQMTRFRTLTTGHHSEHIEDNYRHLQPLGTRKIFVRRRATDSSYYRNIVMNHTDSEFWENESIEEESESVEIDLNN</sequence>
<evidence type="ECO:0000259" key="5">
    <source>
        <dbReference type="PROSITE" id="PS51144"/>
    </source>
</evidence>
<organism evidence="6">
    <name type="scientific">Clastoptera arizonana</name>
    <name type="common">Arizona spittle bug</name>
    <dbReference type="NCBI Taxonomy" id="38151"/>
    <lineage>
        <taxon>Eukaryota</taxon>
        <taxon>Metazoa</taxon>
        <taxon>Ecdysozoa</taxon>
        <taxon>Arthropoda</taxon>
        <taxon>Hexapoda</taxon>
        <taxon>Insecta</taxon>
        <taxon>Pterygota</taxon>
        <taxon>Neoptera</taxon>
        <taxon>Paraneoptera</taxon>
        <taxon>Hemiptera</taxon>
        <taxon>Auchenorrhyncha</taxon>
        <taxon>Cercopoidea</taxon>
        <taxon>Clastopteridae</taxon>
        <taxon>Clastoptera</taxon>
    </lineage>
</organism>
<feature type="domain" description="Alpha-carbonic anhydrase" evidence="5">
    <location>
        <begin position="25"/>
        <end position="285"/>
    </location>
</feature>
<comment type="catalytic activity">
    <reaction evidence="4">
        <text>hydrogencarbonate + H(+) = CO2 + H2O</text>
        <dbReference type="Rhea" id="RHEA:10748"/>
        <dbReference type="ChEBI" id="CHEBI:15377"/>
        <dbReference type="ChEBI" id="CHEBI:15378"/>
        <dbReference type="ChEBI" id="CHEBI:16526"/>
        <dbReference type="ChEBI" id="CHEBI:17544"/>
        <dbReference type="EC" id="4.2.1.1"/>
    </reaction>
</comment>
<evidence type="ECO:0000313" key="6">
    <source>
        <dbReference type="EMBL" id="JAS17216.1"/>
    </source>
</evidence>
<protein>
    <recommendedName>
        <fullName evidence="4">Carbonic anhydrase</fullName>
        <ecNumber evidence="4">4.2.1.1</ecNumber>
    </recommendedName>
</protein>
<dbReference type="EMBL" id="GEDC01020082">
    <property type="protein sequence ID" value="JAS17216.1"/>
    <property type="molecule type" value="Transcribed_RNA"/>
</dbReference>
<dbReference type="EC" id="4.2.1.1" evidence="4"/>
<dbReference type="PROSITE" id="PS51144">
    <property type="entry name" value="ALPHA_CA_2"/>
    <property type="match status" value="1"/>
</dbReference>
<dbReference type="InterPro" id="IPR036398">
    <property type="entry name" value="CA_dom_sf"/>
</dbReference>
<dbReference type="EMBL" id="GEDC01006389">
    <property type="protein sequence ID" value="JAS30909.1"/>
    <property type="molecule type" value="Transcribed_RNA"/>
</dbReference>
<feature type="chain" id="PRO_5008580670" description="Carbonic anhydrase" evidence="4">
    <location>
        <begin position="20"/>
        <end position="324"/>
    </location>
</feature>
<dbReference type="GO" id="GO:0005737">
    <property type="term" value="C:cytoplasm"/>
    <property type="evidence" value="ECO:0007669"/>
    <property type="project" value="TreeGrafter"/>
</dbReference>
<evidence type="ECO:0000256" key="3">
    <source>
        <dbReference type="ARBA" id="ARBA00022833"/>
    </source>
</evidence>
<dbReference type="Pfam" id="PF00194">
    <property type="entry name" value="Carb_anhydrase"/>
    <property type="match status" value="1"/>
</dbReference>
<dbReference type="GO" id="GO:0008270">
    <property type="term" value="F:zinc ion binding"/>
    <property type="evidence" value="ECO:0007669"/>
    <property type="project" value="UniProtKB-UniRule"/>
</dbReference>
<keyword evidence="3 4" id="KW-0862">Zinc</keyword>
<dbReference type="PANTHER" id="PTHR18952">
    <property type="entry name" value="CARBONIC ANHYDRASE"/>
    <property type="match status" value="1"/>
</dbReference>
<dbReference type="InterPro" id="IPR001148">
    <property type="entry name" value="CA_dom"/>
</dbReference>
<comment type="similarity">
    <text evidence="1 4">Belongs to the alpha-carbonic anhydrase family.</text>
</comment>
<dbReference type="CDD" id="cd00326">
    <property type="entry name" value="alpha_CA"/>
    <property type="match status" value="1"/>
</dbReference>
<feature type="signal peptide" evidence="4">
    <location>
        <begin position="1"/>
        <end position="19"/>
    </location>
</feature>
<evidence type="ECO:0000313" key="8">
    <source>
        <dbReference type="EMBL" id="JAS35683.1"/>
    </source>
</evidence>
<evidence type="ECO:0000256" key="4">
    <source>
        <dbReference type="RuleBase" id="RU367011"/>
    </source>
</evidence>
<dbReference type="EMBL" id="GEDC01001615">
    <property type="protein sequence ID" value="JAS35683.1"/>
    <property type="molecule type" value="Transcribed_RNA"/>
</dbReference>
<keyword evidence="2 4" id="KW-0479">Metal-binding</keyword>
<dbReference type="SUPFAM" id="SSF51069">
    <property type="entry name" value="Carbonic anhydrase"/>
    <property type="match status" value="1"/>
</dbReference>
<evidence type="ECO:0000256" key="2">
    <source>
        <dbReference type="ARBA" id="ARBA00022723"/>
    </source>
</evidence>
<dbReference type="PROSITE" id="PS00162">
    <property type="entry name" value="ALPHA_CA_1"/>
    <property type="match status" value="1"/>
</dbReference>
<dbReference type="InterPro" id="IPR018338">
    <property type="entry name" value="Carbonic_anhydrase_a-class_CS"/>
</dbReference>
<dbReference type="AlphaFoldDB" id="A0A1B6CUQ3"/>
<proteinExistence type="inferred from homology"/>
<keyword evidence="4" id="KW-0732">Signal</keyword>
<reference evidence="6" key="1">
    <citation type="submission" date="2015-12" db="EMBL/GenBank/DDBJ databases">
        <title>De novo transcriptome assembly of four potential Pierce s Disease insect vectors from Arizona vineyards.</title>
        <authorList>
            <person name="Tassone E.E."/>
        </authorList>
    </citation>
    <scope>NUCLEOTIDE SEQUENCE</scope>
</reference>
<dbReference type="InterPro" id="IPR023561">
    <property type="entry name" value="Carbonic_anhydrase_a-class"/>
</dbReference>
<name>A0A1B6CUQ3_9HEMI</name>
<evidence type="ECO:0000313" key="7">
    <source>
        <dbReference type="EMBL" id="JAS30909.1"/>
    </source>
</evidence>
<evidence type="ECO:0000256" key="1">
    <source>
        <dbReference type="ARBA" id="ARBA00010718"/>
    </source>
</evidence>